<reference evidence="1" key="1">
    <citation type="submission" date="2021-08" db="EMBL/GenBank/DDBJ databases">
        <title>WGS assembly of Ceratopteris richardii.</title>
        <authorList>
            <person name="Marchant D.B."/>
            <person name="Chen G."/>
            <person name="Jenkins J."/>
            <person name="Shu S."/>
            <person name="Leebens-Mack J."/>
            <person name="Grimwood J."/>
            <person name="Schmutz J."/>
            <person name="Soltis P."/>
            <person name="Soltis D."/>
            <person name="Chen Z.-H."/>
        </authorList>
    </citation>
    <scope>NUCLEOTIDE SEQUENCE</scope>
    <source>
        <strain evidence="1">Whitten #5841</strain>
        <tissue evidence="1">Leaf</tissue>
    </source>
</reference>
<name>A0A8T2UBB3_CERRI</name>
<organism evidence="1 2">
    <name type="scientific">Ceratopteris richardii</name>
    <name type="common">Triangle waterfern</name>
    <dbReference type="NCBI Taxonomy" id="49495"/>
    <lineage>
        <taxon>Eukaryota</taxon>
        <taxon>Viridiplantae</taxon>
        <taxon>Streptophyta</taxon>
        <taxon>Embryophyta</taxon>
        <taxon>Tracheophyta</taxon>
        <taxon>Polypodiopsida</taxon>
        <taxon>Polypodiidae</taxon>
        <taxon>Polypodiales</taxon>
        <taxon>Pteridineae</taxon>
        <taxon>Pteridaceae</taxon>
        <taxon>Parkerioideae</taxon>
        <taxon>Ceratopteris</taxon>
    </lineage>
</organism>
<gene>
    <name evidence="1" type="ORF">KP509_09G066400</name>
</gene>
<dbReference type="EMBL" id="CM035414">
    <property type="protein sequence ID" value="KAH7429789.1"/>
    <property type="molecule type" value="Genomic_DNA"/>
</dbReference>
<sequence length="53" mass="5767">MEFQSPPFGKVCRGACEGSKGGSRQCADALHRATLKLSDDTQRNLGRLSSRIE</sequence>
<accession>A0A8T2UBB3</accession>
<comment type="caution">
    <text evidence="1">The sequence shown here is derived from an EMBL/GenBank/DDBJ whole genome shotgun (WGS) entry which is preliminary data.</text>
</comment>
<evidence type="ECO:0000313" key="2">
    <source>
        <dbReference type="Proteomes" id="UP000825935"/>
    </source>
</evidence>
<protein>
    <submittedName>
        <fullName evidence="1">Uncharacterized protein</fullName>
    </submittedName>
</protein>
<dbReference type="AlphaFoldDB" id="A0A8T2UBB3"/>
<proteinExistence type="predicted"/>
<dbReference type="Proteomes" id="UP000825935">
    <property type="component" value="Chromosome 9"/>
</dbReference>
<evidence type="ECO:0000313" key="1">
    <source>
        <dbReference type="EMBL" id="KAH7429789.1"/>
    </source>
</evidence>
<keyword evidence="2" id="KW-1185">Reference proteome</keyword>